<keyword evidence="3" id="KW-1185">Reference proteome</keyword>
<name>A0ABN7RD22_9BACT</name>
<sequence>MKKENGLTAGVSEPEQVAEFMQNLEHPLASTVHYLREVILGTSDAIGEGIYWNTPTFYYTGPMQPFNPKDYKRYLVNFNLFKQDSVRLIFLRGTSVTNAGGLLEGDFKDGRKMALFSSAEDVKAKEQYLKAILTELLKTADN</sequence>
<gene>
    <name evidence="2" type="ORF">DYBT9623_02129</name>
</gene>
<evidence type="ECO:0000313" key="2">
    <source>
        <dbReference type="EMBL" id="CAG5069393.1"/>
    </source>
</evidence>
<evidence type="ECO:0000313" key="3">
    <source>
        <dbReference type="Proteomes" id="UP000679725"/>
    </source>
</evidence>
<comment type="caution">
    <text evidence="2">The sequence shown here is derived from an EMBL/GenBank/DDBJ whole genome shotgun (WGS) entry which is preliminary data.</text>
</comment>
<dbReference type="SUPFAM" id="SSF159888">
    <property type="entry name" value="YdhG-like"/>
    <property type="match status" value="1"/>
</dbReference>
<reference evidence="2 3" key="1">
    <citation type="submission" date="2021-04" db="EMBL/GenBank/DDBJ databases">
        <authorList>
            <person name="Rodrigo-Torres L."/>
            <person name="Arahal R. D."/>
            <person name="Lucena T."/>
        </authorList>
    </citation>
    <scope>NUCLEOTIDE SEQUENCE [LARGE SCALE GENOMIC DNA]</scope>
    <source>
        <strain evidence="2 3">CECT 9623</strain>
    </source>
</reference>
<accession>A0ABN7RD22</accession>
<dbReference type="InterPro" id="IPR014922">
    <property type="entry name" value="YdhG-like"/>
</dbReference>
<proteinExistence type="predicted"/>
<evidence type="ECO:0000259" key="1">
    <source>
        <dbReference type="Pfam" id="PF08818"/>
    </source>
</evidence>
<protein>
    <recommendedName>
        <fullName evidence="1">YdhG-like domain-containing protein</fullName>
    </recommendedName>
</protein>
<dbReference type="Proteomes" id="UP000679725">
    <property type="component" value="Unassembled WGS sequence"/>
</dbReference>
<dbReference type="Pfam" id="PF08818">
    <property type="entry name" value="DUF1801"/>
    <property type="match status" value="1"/>
</dbReference>
<dbReference type="EMBL" id="CAJRAU010000002">
    <property type="protein sequence ID" value="CAG5069393.1"/>
    <property type="molecule type" value="Genomic_DNA"/>
</dbReference>
<organism evidence="2 3">
    <name type="scientific">Dyadobacter linearis</name>
    <dbReference type="NCBI Taxonomy" id="2823330"/>
    <lineage>
        <taxon>Bacteria</taxon>
        <taxon>Pseudomonadati</taxon>
        <taxon>Bacteroidota</taxon>
        <taxon>Cytophagia</taxon>
        <taxon>Cytophagales</taxon>
        <taxon>Spirosomataceae</taxon>
        <taxon>Dyadobacter</taxon>
    </lineage>
</organism>
<feature type="domain" description="YdhG-like" evidence="1">
    <location>
        <begin position="31"/>
        <end position="135"/>
    </location>
</feature>
<dbReference type="RefSeq" id="WP_215233467.1">
    <property type="nucleotide sequence ID" value="NZ_CAJRAU010000002.1"/>
</dbReference>